<sequence>MMMVTFEFFIEHTITFLTPLVSSLSKTSLTLHCWKAIVCESNVLQVSLLIRKILTKLSLNLFNSLEIKFSSKIL</sequence>
<accession>T1GRV9</accession>
<evidence type="ECO:0000313" key="1">
    <source>
        <dbReference type="EnsemblMetazoa" id="MESCA006403-PA"/>
    </source>
</evidence>
<dbReference type="AlphaFoldDB" id="T1GRV9"/>
<name>T1GRV9_MEGSC</name>
<evidence type="ECO:0000313" key="2">
    <source>
        <dbReference type="Proteomes" id="UP000015102"/>
    </source>
</evidence>
<keyword evidence="2" id="KW-1185">Reference proteome</keyword>
<reference evidence="2" key="1">
    <citation type="submission" date="2013-02" db="EMBL/GenBank/DDBJ databases">
        <authorList>
            <person name="Hughes D."/>
        </authorList>
    </citation>
    <scope>NUCLEOTIDE SEQUENCE</scope>
    <source>
        <strain>Durham</strain>
        <strain evidence="2">NC isolate 2 -- Noor lab</strain>
    </source>
</reference>
<dbReference type="EMBL" id="CAQQ02113617">
    <property type="status" value="NOT_ANNOTATED_CDS"/>
    <property type="molecule type" value="Genomic_DNA"/>
</dbReference>
<organism evidence="1 2">
    <name type="scientific">Megaselia scalaris</name>
    <name type="common">Humpbacked fly</name>
    <name type="synonym">Phora scalaris</name>
    <dbReference type="NCBI Taxonomy" id="36166"/>
    <lineage>
        <taxon>Eukaryota</taxon>
        <taxon>Metazoa</taxon>
        <taxon>Ecdysozoa</taxon>
        <taxon>Arthropoda</taxon>
        <taxon>Hexapoda</taxon>
        <taxon>Insecta</taxon>
        <taxon>Pterygota</taxon>
        <taxon>Neoptera</taxon>
        <taxon>Endopterygota</taxon>
        <taxon>Diptera</taxon>
        <taxon>Brachycera</taxon>
        <taxon>Muscomorpha</taxon>
        <taxon>Platypezoidea</taxon>
        <taxon>Phoridae</taxon>
        <taxon>Megaseliini</taxon>
        <taxon>Megaselia</taxon>
    </lineage>
</organism>
<dbReference type="HOGENOM" id="CLU_2690648_0_0_1"/>
<reference evidence="1" key="2">
    <citation type="submission" date="2015-06" db="UniProtKB">
        <authorList>
            <consortium name="EnsemblMetazoa"/>
        </authorList>
    </citation>
    <scope>IDENTIFICATION</scope>
</reference>
<proteinExistence type="predicted"/>
<dbReference type="Proteomes" id="UP000015102">
    <property type="component" value="Unassembled WGS sequence"/>
</dbReference>
<protein>
    <submittedName>
        <fullName evidence="1">Uncharacterized protein</fullName>
    </submittedName>
</protein>
<dbReference type="EnsemblMetazoa" id="MESCA006403-RA">
    <property type="protein sequence ID" value="MESCA006403-PA"/>
    <property type="gene ID" value="MESCA006403"/>
</dbReference>